<dbReference type="Proteomes" id="UP001597216">
    <property type="component" value="Unassembled WGS sequence"/>
</dbReference>
<dbReference type="PANTHER" id="PTHR10625">
    <property type="entry name" value="HISTONE DEACETYLASE HDAC1-RELATED"/>
    <property type="match status" value="1"/>
</dbReference>
<proteinExistence type="inferred from homology"/>
<evidence type="ECO:0000313" key="4">
    <source>
        <dbReference type="Proteomes" id="UP001597216"/>
    </source>
</evidence>
<keyword evidence="4" id="KW-1185">Reference proteome</keyword>
<evidence type="ECO:0000313" key="3">
    <source>
        <dbReference type="EMBL" id="MFD1191869.1"/>
    </source>
</evidence>
<dbReference type="SUPFAM" id="SSF52768">
    <property type="entry name" value="Arginase/deacetylase"/>
    <property type="match status" value="1"/>
</dbReference>
<dbReference type="InterPro" id="IPR000286">
    <property type="entry name" value="HDACs"/>
</dbReference>
<dbReference type="RefSeq" id="WP_377354132.1">
    <property type="nucleotide sequence ID" value="NZ_JBHTLQ010000036.1"/>
</dbReference>
<dbReference type="InterPro" id="IPR023696">
    <property type="entry name" value="Ureohydrolase_dom_sf"/>
</dbReference>
<comment type="similarity">
    <text evidence="1">Belongs to the histone deacetylase family.</text>
</comment>
<sequence length="308" mass="32746">MAVSLYTHTDMFDHRPGSGHVERPERLRAVLDALADASDLHLEGRDAPLVDEADLRVVHNPDYIEAVFGAAPSEGLLMLDADTFMSPGSLTAARRAAGAVVQAVRDVAAGQMDRAFCAVRPPGHHAEPHIPMGFCIFSNVAIAARAAQAAGLSRVAVVDFDVHHGNGTQAALGGREGLFFASVQQWPMWPGTGHPDEPVPANIVNAVSPPNAPREVWRRAFSGLIDQVDAFKPDLILVSAGFDAHVRDPVGDASQNLEAEDFAWATRSIAEVARVRSKGRIVSSLEGGYGLEALGRSALAHVRALAEP</sequence>
<dbReference type="Pfam" id="PF00850">
    <property type="entry name" value="Hist_deacetyl"/>
    <property type="match status" value="1"/>
</dbReference>
<name>A0ABW3T3W1_9CAUL</name>
<comment type="caution">
    <text evidence="3">The sequence shown here is derived from an EMBL/GenBank/DDBJ whole genome shotgun (WGS) entry which is preliminary data.</text>
</comment>
<evidence type="ECO:0000259" key="2">
    <source>
        <dbReference type="Pfam" id="PF00850"/>
    </source>
</evidence>
<dbReference type="PANTHER" id="PTHR10625:SF10">
    <property type="entry name" value="HISTONE DEACETYLASE HDAC1"/>
    <property type="match status" value="1"/>
</dbReference>
<reference evidence="4" key="1">
    <citation type="journal article" date="2019" name="Int. J. Syst. Evol. Microbiol.">
        <title>The Global Catalogue of Microorganisms (GCM) 10K type strain sequencing project: providing services to taxonomists for standard genome sequencing and annotation.</title>
        <authorList>
            <consortium name="The Broad Institute Genomics Platform"/>
            <consortium name="The Broad Institute Genome Sequencing Center for Infectious Disease"/>
            <person name="Wu L."/>
            <person name="Ma J."/>
        </authorList>
    </citation>
    <scope>NUCLEOTIDE SEQUENCE [LARGE SCALE GENOMIC DNA]</scope>
    <source>
        <strain evidence="4">CCUG 55074</strain>
    </source>
</reference>
<dbReference type="InterPro" id="IPR023801">
    <property type="entry name" value="His_deacetylse_dom"/>
</dbReference>
<organism evidence="3 4">
    <name type="scientific">Phenylobacterium conjunctum</name>
    <dbReference type="NCBI Taxonomy" id="1298959"/>
    <lineage>
        <taxon>Bacteria</taxon>
        <taxon>Pseudomonadati</taxon>
        <taxon>Pseudomonadota</taxon>
        <taxon>Alphaproteobacteria</taxon>
        <taxon>Caulobacterales</taxon>
        <taxon>Caulobacteraceae</taxon>
        <taxon>Phenylobacterium</taxon>
    </lineage>
</organism>
<dbReference type="CDD" id="cd11599">
    <property type="entry name" value="HDAC_classII_2"/>
    <property type="match status" value="1"/>
</dbReference>
<accession>A0ABW3T3W1</accession>
<dbReference type="InterPro" id="IPR037138">
    <property type="entry name" value="His_deacetylse_dom_sf"/>
</dbReference>
<gene>
    <name evidence="3" type="ORF">ACFQ27_14860</name>
</gene>
<dbReference type="Gene3D" id="3.40.800.20">
    <property type="entry name" value="Histone deacetylase domain"/>
    <property type="match status" value="1"/>
</dbReference>
<protein>
    <submittedName>
        <fullName evidence="3">Histone deacetylase family protein</fullName>
    </submittedName>
</protein>
<feature type="domain" description="Histone deacetylase" evidence="2">
    <location>
        <begin position="20"/>
        <end position="305"/>
    </location>
</feature>
<dbReference type="PRINTS" id="PR01270">
    <property type="entry name" value="HDASUPER"/>
</dbReference>
<evidence type="ECO:0000256" key="1">
    <source>
        <dbReference type="ARBA" id="ARBA00005947"/>
    </source>
</evidence>
<dbReference type="EMBL" id="JBHTLQ010000036">
    <property type="protein sequence ID" value="MFD1191869.1"/>
    <property type="molecule type" value="Genomic_DNA"/>
</dbReference>